<keyword evidence="2" id="KW-1185">Reference proteome</keyword>
<sequence>MHSIKQNLHPRVLLKFWSFLCLIINVLQQPLAVGAIDDVANVSPCELETIINQLINPSPRYRMHVAALRNQLRNILQERQFEQGEEQNLLDENDDYGREEDKRSVAALAAQGLLNHNHKAAAAAAKRSLATLAKNGQLPTTDPNIIPDDEEERTEDKRYVGALARSGGLAGYGKRNIGTLARDYQLPQNGKRNLATMARLGMLGNRYPTKRNLAALARYNSQRYYDMAEKRSLAALKASPVHGGGFQQKRADIDDEDEVYIPAEYNYVDPAAYYWNYATYADLDWGDFGRAQKRFLDTSKDPELFGIENAVPLPEEDSVEEFAEDEVEYYPQHERLRQPIAAVCKRCFVPYRPVVNLGAYGGVRGRWPMYVQQEDHARSINTNHLPSASNLRHPAAVAAPVHSWGTPPRITALNRRSLYENNNDPIKNNYQY</sequence>
<dbReference type="Proteomes" id="UP000092443">
    <property type="component" value="Unplaced"/>
</dbReference>
<name>A0A9C6DVM7_9MUSC</name>
<evidence type="ECO:0000313" key="3">
    <source>
        <dbReference type="RefSeq" id="XP_037893342.1"/>
    </source>
</evidence>
<feature type="chain" id="PRO_5039086284" evidence="1">
    <location>
        <begin position="29"/>
        <end position="432"/>
    </location>
</feature>
<proteinExistence type="predicted"/>
<organism evidence="2 3">
    <name type="scientific">Glossina fuscipes</name>
    <dbReference type="NCBI Taxonomy" id="7396"/>
    <lineage>
        <taxon>Eukaryota</taxon>
        <taxon>Metazoa</taxon>
        <taxon>Ecdysozoa</taxon>
        <taxon>Arthropoda</taxon>
        <taxon>Hexapoda</taxon>
        <taxon>Insecta</taxon>
        <taxon>Pterygota</taxon>
        <taxon>Neoptera</taxon>
        <taxon>Endopterygota</taxon>
        <taxon>Diptera</taxon>
        <taxon>Brachycera</taxon>
        <taxon>Muscomorpha</taxon>
        <taxon>Hippoboscoidea</taxon>
        <taxon>Glossinidae</taxon>
        <taxon>Glossina</taxon>
    </lineage>
</organism>
<reference evidence="3" key="1">
    <citation type="submission" date="2025-08" db="UniProtKB">
        <authorList>
            <consortium name="RefSeq"/>
        </authorList>
    </citation>
    <scope>IDENTIFICATION</scope>
    <source>
        <tissue evidence="3">Whole body pupa</tissue>
    </source>
</reference>
<keyword evidence="1" id="KW-0732">Signal</keyword>
<evidence type="ECO:0000256" key="1">
    <source>
        <dbReference type="SAM" id="SignalP"/>
    </source>
</evidence>
<gene>
    <name evidence="3" type="primary">LOC119639770</name>
</gene>
<dbReference type="RefSeq" id="XP_037893342.1">
    <property type="nucleotide sequence ID" value="XM_038037414.1"/>
</dbReference>
<feature type="signal peptide" evidence="1">
    <location>
        <begin position="1"/>
        <end position="28"/>
    </location>
</feature>
<accession>A0A9C6DVM7</accession>
<dbReference type="GeneID" id="119639770"/>
<protein>
    <submittedName>
        <fullName evidence="3">Neuropeptide-like 1 isoform X2</fullName>
    </submittedName>
</protein>
<dbReference type="AlphaFoldDB" id="A0A9C6DVM7"/>
<evidence type="ECO:0000313" key="2">
    <source>
        <dbReference type="Proteomes" id="UP000092443"/>
    </source>
</evidence>